<feature type="transmembrane region" description="Helical" evidence="7">
    <location>
        <begin position="26"/>
        <end position="50"/>
    </location>
</feature>
<feature type="domain" description="Major facilitator superfamily (MFS) profile" evidence="8">
    <location>
        <begin position="28"/>
        <end position="506"/>
    </location>
</feature>
<evidence type="ECO:0000256" key="5">
    <source>
        <dbReference type="ARBA" id="ARBA00022989"/>
    </source>
</evidence>
<dbReference type="InterPro" id="IPR011701">
    <property type="entry name" value="MFS"/>
</dbReference>
<dbReference type="PRINTS" id="PR01036">
    <property type="entry name" value="TCRTETB"/>
</dbReference>
<feature type="transmembrane region" description="Helical" evidence="7">
    <location>
        <begin position="421"/>
        <end position="438"/>
    </location>
</feature>
<feature type="transmembrane region" description="Helical" evidence="7">
    <location>
        <begin position="214"/>
        <end position="233"/>
    </location>
</feature>
<dbReference type="AlphaFoldDB" id="A0A7I9V1E8"/>
<keyword evidence="6 7" id="KW-0472">Membrane</keyword>
<comment type="subcellular location">
    <subcellularLocation>
        <location evidence="1">Cell membrane</location>
        <topology evidence="1">Multi-pass membrane protein</topology>
    </subcellularLocation>
</comment>
<evidence type="ECO:0000256" key="2">
    <source>
        <dbReference type="ARBA" id="ARBA00022448"/>
    </source>
</evidence>
<dbReference type="OrthoDB" id="9781469at2"/>
<feature type="transmembrane region" description="Helical" evidence="7">
    <location>
        <begin position="377"/>
        <end position="400"/>
    </location>
</feature>
<feature type="transmembrane region" description="Helical" evidence="7">
    <location>
        <begin position="286"/>
        <end position="311"/>
    </location>
</feature>
<keyword evidence="10" id="KW-1185">Reference proteome</keyword>
<evidence type="ECO:0000256" key="7">
    <source>
        <dbReference type="SAM" id="Phobius"/>
    </source>
</evidence>
<feature type="transmembrane region" description="Helical" evidence="7">
    <location>
        <begin position="152"/>
        <end position="175"/>
    </location>
</feature>
<sequence length="512" mass="52967">MTTRLQTPATNPDGSLVEPLPAWRRWAALAVLSIALLTVVMDLTVLNVALPSISAELRPSATQQLWMVDAYSLILAGLLISMSALADRIGRRTMLIAGFAVFGVASLLVLWATTPAMVIALRALLGVGGAMIMPSTLSMLRVVFTDTRERTLALGIWSAVSAAGAAIGPIVGGFLLEHFSWHSAFLVNVPPMVVAIVAAAVLLPESRVADAGGWDLLASVLSIAGMASLVWAIKEFGKHYVADGLANAPAWAALALSAALLGWFAHRCLHRDDPLLDLRLFRRPQLSAGVLAALFSMIAMGGGILVLAQWLQLVEGHSPLQAGFRLLPFAGGAVVTSVLARWFVDLFGPRLVVAVGLWLPAAGMLLIYLAPGLSYPWVAAGMALQGAGAGSLAIASAMIMSGSPQAKAGNAAALEETAYDLGNVFGVAVLGTVAAVVYSSRVGTAVPGADESLAAAIEIARRTGSPELTATATSAFTDAVVQVGLVGAVLLALAGALVFVLTPKSLDIDVQH</sequence>
<dbReference type="PROSITE" id="PS50850">
    <property type="entry name" value="MFS"/>
    <property type="match status" value="1"/>
</dbReference>
<dbReference type="PROSITE" id="PS00216">
    <property type="entry name" value="SUGAR_TRANSPORT_1"/>
    <property type="match status" value="1"/>
</dbReference>
<evidence type="ECO:0000256" key="1">
    <source>
        <dbReference type="ARBA" id="ARBA00004651"/>
    </source>
</evidence>
<dbReference type="GO" id="GO:0005886">
    <property type="term" value="C:plasma membrane"/>
    <property type="evidence" value="ECO:0007669"/>
    <property type="project" value="UniProtKB-SubCell"/>
</dbReference>
<dbReference type="Pfam" id="PF07690">
    <property type="entry name" value="MFS_1"/>
    <property type="match status" value="1"/>
</dbReference>
<keyword evidence="4 7" id="KW-0812">Transmembrane</keyword>
<proteinExistence type="predicted"/>
<accession>A0A7I9V1E8</accession>
<dbReference type="Proteomes" id="UP000444980">
    <property type="component" value="Unassembled WGS sequence"/>
</dbReference>
<keyword evidence="3" id="KW-1003">Cell membrane</keyword>
<dbReference type="Gene3D" id="1.20.1250.20">
    <property type="entry name" value="MFS general substrate transporter like domains"/>
    <property type="match status" value="1"/>
</dbReference>
<dbReference type="PANTHER" id="PTHR42718:SF47">
    <property type="entry name" value="METHYL VIOLOGEN RESISTANCE PROTEIN SMVA"/>
    <property type="match status" value="1"/>
</dbReference>
<protein>
    <submittedName>
        <fullName evidence="9">MFS transporter</fullName>
    </submittedName>
</protein>
<dbReference type="EMBL" id="BJOU01000017">
    <property type="protein sequence ID" value="GED99225.1"/>
    <property type="molecule type" value="Genomic_DNA"/>
</dbReference>
<evidence type="ECO:0000313" key="9">
    <source>
        <dbReference type="EMBL" id="GED99225.1"/>
    </source>
</evidence>
<evidence type="ECO:0000256" key="6">
    <source>
        <dbReference type="ARBA" id="ARBA00023136"/>
    </source>
</evidence>
<gene>
    <name evidence="9" type="ORF">nbrc107697_32640</name>
</gene>
<dbReference type="SUPFAM" id="SSF103473">
    <property type="entry name" value="MFS general substrate transporter"/>
    <property type="match status" value="1"/>
</dbReference>
<organism evidence="9 10">
    <name type="scientific">Gordonia crocea</name>
    <dbReference type="NCBI Taxonomy" id="589162"/>
    <lineage>
        <taxon>Bacteria</taxon>
        <taxon>Bacillati</taxon>
        <taxon>Actinomycetota</taxon>
        <taxon>Actinomycetes</taxon>
        <taxon>Mycobacteriales</taxon>
        <taxon>Gordoniaceae</taxon>
        <taxon>Gordonia</taxon>
    </lineage>
</organism>
<feature type="transmembrane region" description="Helical" evidence="7">
    <location>
        <begin position="245"/>
        <end position="265"/>
    </location>
</feature>
<dbReference type="InterPro" id="IPR020846">
    <property type="entry name" value="MFS_dom"/>
</dbReference>
<keyword evidence="2" id="KW-0813">Transport</keyword>
<dbReference type="GO" id="GO:0022857">
    <property type="term" value="F:transmembrane transporter activity"/>
    <property type="evidence" value="ECO:0007669"/>
    <property type="project" value="InterPro"/>
</dbReference>
<evidence type="ECO:0000256" key="3">
    <source>
        <dbReference type="ARBA" id="ARBA00022475"/>
    </source>
</evidence>
<feature type="transmembrane region" description="Helical" evidence="7">
    <location>
        <begin position="351"/>
        <end position="371"/>
    </location>
</feature>
<dbReference type="Gene3D" id="1.20.1720.10">
    <property type="entry name" value="Multidrug resistance protein D"/>
    <property type="match status" value="1"/>
</dbReference>
<feature type="transmembrane region" description="Helical" evidence="7">
    <location>
        <begin position="119"/>
        <end position="140"/>
    </location>
</feature>
<name>A0A7I9V1E8_9ACTN</name>
<feature type="transmembrane region" description="Helical" evidence="7">
    <location>
        <begin position="93"/>
        <end position="113"/>
    </location>
</feature>
<dbReference type="CDD" id="cd17321">
    <property type="entry name" value="MFS_MMR_MDR_like"/>
    <property type="match status" value="1"/>
</dbReference>
<dbReference type="PANTHER" id="PTHR42718">
    <property type="entry name" value="MAJOR FACILITATOR SUPERFAMILY MULTIDRUG TRANSPORTER MFSC"/>
    <property type="match status" value="1"/>
</dbReference>
<evidence type="ECO:0000313" key="10">
    <source>
        <dbReference type="Proteomes" id="UP000444980"/>
    </source>
</evidence>
<evidence type="ECO:0000256" key="4">
    <source>
        <dbReference type="ARBA" id="ARBA00022692"/>
    </source>
</evidence>
<dbReference type="InterPro" id="IPR036259">
    <property type="entry name" value="MFS_trans_sf"/>
</dbReference>
<feature type="transmembrane region" description="Helical" evidence="7">
    <location>
        <begin position="323"/>
        <end position="344"/>
    </location>
</feature>
<dbReference type="InterPro" id="IPR005829">
    <property type="entry name" value="Sugar_transporter_CS"/>
</dbReference>
<keyword evidence="5 7" id="KW-1133">Transmembrane helix</keyword>
<evidence type="ECO:0000259" key="8">
    <source>
        <dbReference type="PROSITE" id="PS50850"/>
    </source>
</evidence>
<feature type="transmembrane region" description="Helical" evidence="7">
    <location>
        <begin position="479"/>
        <end position="501"/>
    </location>
</feature>
<reference evidence="10" key="1">
    <citation type="submission" date="2019-06" db="EMBL/GenBank/DDBJ databases">
        <title>Gordonia isolated from sludge of a wastewater treatment plant.</title>
        <authorList>
            <person name="Tamura T."/>
            <person name="Aoyama K."/>
            <person name="Kang Y."/>
            <person name="Saito S."/>
            <person name="Akiyama N."/>
            <person name="Yazawa K."/>
            <person name="Gonoi T."/>
            <person name="Mikami Y."/>
        </authorList>
    </citation>
    <scope>NUCLEOTIDE SEQUENCE [LARGE SCALE GENOMIC DNA]</scope>
    <source>
        <strain evidence="10">NBRC 107697</strain>
    </source>
</reference>
<feature type="transmembrane region" description="Helical" evidence="7">
    <location>
        <begin position="70"/>
        <end position="86"/>
    </location>
</feature>
<feature type="transmembrane region" description="Helical" evidence="7">
    <location>
        <begin position="181"/>
        <end position="202"/>
    </location>
</feature>
<dbReference type="RefSeq" id="WP_161928528.1">
    <property type="nucleotide sequence ID" value="NZ_BJOU01000017.1"/>
</dbReference>
<comment type="caution">
    <text evidence="9">The sequence shown here is derived from an EMBL/GenBank/DDBJ whole genome shotgun (WGS) entry which is preliminary data.</text>
</comment>